<organism evidence="1">
    <name type="scientific">freshwater metagenome</name>
    <dbReference type="NCBI Taxonomy" id="449393"/>
    <lineage>
        <taxon>unclassified sequences</taxon>
        <taxon>metagenomes</taxon>
        <taxon>ecological metagenomes</taxon>
    </lineage>
</organism>
<evidence type="ECO:0000313" key="1">
    <source>
        <dbReference type="EMBL" id="CAB4732049.1"/>
    </source>
</evidence>
<dbReference type="AlphaFoldDB" id="A0A6J6SCB6"/>
<dbReference type="EMBL" id="CAEZYS010000031">
    <property type="protein sequence ID" value="CAB4732049.1"/>
    <property type="molecule type" value="Genomic_DNA"/>
</dbReference>
<proteinExistence type="predicted"/>
<gene>
    <name evidence="1" type="ORF">UFOPK2782_00378</name>
</gene>
<reference evidence="1" key="1">
    <citation type="submission" date="2020-05" db="EMBL/GenBank/DDBJ databases">
        <authorList>
            <person name="Chiriac C."/>
            <person name="Salcher M."/>
            <person name="Ghai R."/>
            <person name="Kavagutti S V."/>
        </authorList>
    </citation>
    <scope>NUCLEOTIDE SEQUENCE</scope>
</reference>
<name>A0A6J6SCB6_9ZZZZ</name>
<protein>
    <submittedName>
        <fullName evidence="1">Unannotated protein</fullName>
    </submittedName>
</protein>
<accession>A0A6J6SCB6</accession>
<sequence length="90" mass="9770">MLSSTDLIKSELAETENITEPMPPSARNISNCQYVAARPEANDEIATSTRPVVWIRRSPKISINFPAGSPIANLARAKAEMIAPICALFT</sequence>